<dbReference type="EMBL" id="CAJNOC010007560">
    <property type="protein sequence ID" value="CAF1101065.1"/>
    <property type="molecule type" value="Genomic_DNA"/>
</dbReference>
<evidence type="ECO:0000313" key="6">
    <source>
        <dbReference type="EMBL" id="CAF1101065.1"/>
    </source>
</evidence>
<protein>
    <recommendedName>
        <fullName evidence="8">Phosphatidylinositol-glycan biosynthesis class W protein</fullName>
    </recommendedName>
</protein>
<dbReference type="GO" id="GO:0032216">
    <property type="term" value="F:glucosaminyl-phosphatidylinositol O-acyltransferase activity"/>
    <property type="evidence" value="ECO:0007669"/>
    <property type="project" value="TreeGrafter"/>
</dbReference>
<dbReference type="GO" id="GO:0006506">
    <property type="term" value="P:GPI anchor biosynthetic process"/>
    <property type="evidence" value="ECO:0007669"/>
    <property type="project" value="InterPro"/>
</dbReference>
<feature type="transmembrane region" description="Helical" evidence="5">
    <location>
        <begin position="348"/>
        <end position="365"/>
    </location>
</feature>
<keyword evidence="7" id="KW-1185">Reference proteome</keyword>
<evidence type="ECO:0008006" key="8">
    <source>
        <dbReference type="Google" id="ProtNLM"/>
    </source>
</evidence>
<comment type="subcellular location">
    <subcellularLocation>
        <location evidence="1">Membrane</location>
        <topology evidence="1">Multi-pass membrane protein</topology>
    </subcellularLocation>
</comment>
<comment type="caution">
    <text evidence="6">The sequence shown here is derived from an EMBL/GenBank/DDBJ whole genome shotgun (WGS) entry which is preliminary data.</text>
</comment>
<feature type="non-terminal residue" evidence="6">
    <location>
        <position position="1"/>
    </location>
</feature>
<keyword evidence="4 5" id="KW-0472">Membrane</keyword>
<dbReference type="Proteomes" id="UP000663879">
    <property type="component" value="Unassembled WGS sequence"/>
</dbReference>
<dbReference type="AlphaFoldDB" id="A0A814P5I2"/>
<proteinExistence type="predicted"/>
<evidence type="ECO:0000256" key="4">
    <source>
        <dbReference type="ARBA" id="ARBA00023136"/>
    </source>
</evidence>
<feature type="transmembrane region" description="Helical" evidence="5">
    <location>
        <begin position="25"/>
        <end position="48"/>
    </location>
</feature>
<feature type="transmembrane region" description="Helical" evidence="5">
    <location>
        <begin position="310"/>
        <end position="328"/>
    </location>
</feature>
<keyword evidence="3 5" id="KW-1133">Transmembrane helix</keyword>
<evidence type="ECO:0000313" key="7">
    <source>
        <dbReference type="Proteomes" id="UP000663879"/>
    </source>
</evidence>
<dbReference type="GO" id="GO:0016020">
    <property type="term" value="C:membrane"/>
    <property type="evidence" value="ECO:0007669"/>
    <property type="project" value="UniProtKB-SubCell"/>
</dbReference>
<evidence type="ECO:0000256" key="2">
    <source>
        <dbReference type="ARBA" id="ARBA00022692"/>
    </source>
</evidence>
<dbReference type="PANTHER" id="PTHR20661">
    <property type="entry name" value="PHOSPHATIDYLINOSITOL-GLYCAN BIOSYNTHESIS CLASS W PROTEIN"/>
    <property type="match status" value="1"/>
</dbReference>
<organism evidence="6 7">
    <name type="scientific">Brachionus calyciflorus</name>
    <dbReference type="NCBI Taxonomy" id="104777"/>
    <lineage>
        <taxon>Eukaryota</taxon>
        <taxon>Metazoa</taxon>
        <taxon>Spiralia</taxon>
        <taxon>Gnathifera</taxon>
        <taxon>Rotifera</taxon>
        <taxon>Eurotatoria</taxon>
        <taxon>Monogononta</taxon>
        <taxon>Pseudotrocha</taxon>
        <taxon>Ploima</taxon>
        <taxon>Brachionidae</taxon>
        <taxon>Brachionus</taxon>
    </lineage>
</organism>
<evidence type="ECO:0000256" key="5">
    <source>
        <dbReference type="SAM" id="Phobius"/>
    </source>
</evidence>
<dbReference type="Pfam" id="PF06423">
    <property type="entry name" value="GWT1"/>
    <property type="match status" value="1"/>
</dbReference>
<feature type="transmembrane region" description="Helical" evidence="5">
    <location>
        <begin position="244"/>
        <end position="262"/>
    </location>
</feature>
<dbReference type="PANTHER" id="PTHR20661:SF0">
    <property type="entry name" value="PHOSPHATIDYLINOSITOL-GLYCAN BIOSYNTHESIS CLASS W PROTEIN"/>
    <property type="match status" value="1"/>
</dbReference>
<dbReference type="GO" id="GO:0072659">
    <property type="term" value="P:protein localization to plasma membrane"/>
    <property type="evidence" value="ECO:0007669"/>
    <property type="project" value="TreeGrafter"/>
</dbReference>
<sequence length="374" mass="43489">MDEENYRNEKINFFSNLKGTTIDRVLNTLTIVPLIYLVSIFVKVLILLKKKNAKIGFWRSFLVDYSLYLIPIVFVFTLLEKWTDTIIFYLIITSAILYLISKSTKFDNSLQKDSIDKSLDSIEIKIIKMSISSFRLCVYALTTVSILAVDFKIFPRHLAKTETVGTSAMDLGVGMYMAVHSMKLIRNDHIDPKDSFSIKNLPRKFIAELKRSSILLIIGSMRLVSVKSTNYIEHVSEYGVHWNFLFTIVVVKLIVCLIQPFIRNSPIRSLLLASLIGFYYQYFLTRKNYTQYLLSDKRDFTSFVDMNKEGIFSCAGYFAIYLVFQAICLRINQIINNKEPNKKFRKTFKCIVTLIVMNIVFWFLLQHSSTYFQA</sequence>
<feature type="transmembrane region" description="Helical" evidence="5">
    <location>
        <begin position="60"/>
        <end position="79"/>
    </location>
</feature>
<evidence type="ECO:0000256" key="1">
    <source>
        <dbReference type="ARBA" id="ARBA00004141"/>
    </source>
</evidence>
<evidence type="ECO:0000256" key="3">
    <source>
        <dbReference type="ARBA" id="ARBA00022989"/>
    </source>
</evidence>
<dbReference type="GO" id="GO:0005783">
    <property type="term" value="C:endoplasmic reticulum"/>
    <property type="evidence" value="ECO:0007669"/>
    <property type="project" value="TreeGrafter"/>
</dbReference>
<feature type="transmembrane region" description="Helical" evidence="5">
    <location>
        <begin position="85"/>
        <end position="101"/>
    </location>
</feature>
<reference evidence="6" key="1">
    <citation type="submission" date="2021-02" db="EMBL/GenBank/DDBJ databases">
        <authorList>
            <person name="Nowell W R."/>
        </authorList>
    </citation>
    <scope>NUCLEOTIDE SEQUENCE</scope>
    <source>
        <strain evidence="6">Ploen Becks lab</strain>
    </source>
</reference>
<accession>A0A814P5I2</accession>
<gene>
    <name evidence="6" type="ORF">OXX778_LOCUS21151</name>
</gene>
<keyword evidence="2 5" id="KW-0812">Transmembrane</keyword>
<name>A0A814P5I2_9BILA</name>
<dbReference type="OrthoDB" id="15270at2759"/>
<dbReference type="InterPro" id="IPR009447">
    <property type="entry name" value="PIGW/GWT1"/>
</dbReference>